<organism evidence="1 2">
    <name type="scientific">Halorussus caseinilyticus</name>
    <dbReference type="NCBI Taxonomy" id="3034025"/>
    <lineage>
        <taxon>Archaea</taxon>
        <taxon>Methanobacteriati</taxon>
        <taxon>Methanobacteriota</taxon>
        <taxon>Stenosarchaea group</taxon>
        <taxon>Halobacteria</taxon>
        <taxon>Halobacteriales</taxon>
        <taxon>Haladaptataceae</taxon>
        <taxon>Halorussus</taxon>
    </lineage>
</organism>
<dbReference type="EMBL" id="JBHSZH010000005">
    <property type="protein sequence ID" value="MFC7082132.1"/>
    <property type="molecule type" value="Genomic_DNA"/>
</dbReference>
<dbReference type="Proteomes" id="UP001596407">
    <property type="component" value="Unassembled WGS sequence"/>
</dbReference>
<evidence type="ECO:0000313" key="2">
    <source>
        <dbReference type="Proteomes" id="UP001596407"/>
    </source>
</evidence>
<proteinExistence type="predicted"/>
<evidence type="ECO:0000313" key="1">
    <source>
        <dbReference type="EMBL" id="MFC7082132.1"/>
    </source>
</evidence>
<reference evidence="1 2" key="1">
    <citation type="journal article" date="2019" name="Int. J. Syst. Evol. Microbiol.">
        <title>The Global Catalogue of Microorganisms (GCM) 10K type strain sequencing project: providing services to taxonomists for standard genome sequencing and annotation.</title>
        <authorList>
            <consortium name="The Broad Institute Genomics Platform"/>
            <consortium name="The Broad Institute Genome Sequencing Center for Infectious Disease"/>
            <person name="Wu L."/>
            <person name="Ma J."/>
        </authorList>
    </citation>
    <scope>NUCLEOTIDE SEQUENCE [LARGE SCALE GENOMIC DNA]</scope>
    <source>
        <strain evidence="1 2">DT72</strain>
    </source>
</reference>
<dbReference type="RefSeq" id="WP_382210267.1">
    <property type="nucleotide sequence ID" value="NZ_JBHSZH010000005.1"/>
</dbReference>
<gene>
    <name evidence="1" type="ORF">ACFQJ6_20610</name>
</gene>
<comment type="caution">
    <text evidence="1">The sequence shown here is derived from an EMBL/GenBank/DDBJ whole genome shotgun (WGS) entry which is preliminary data.</text>
</comment>
<name>A0ABD5WNK9_9EURY</name>
<sequence>MQAINWQTDWAEKLYDEVVADQRFVYLSRYIVSEIYEVSLRERGKEGAEDAQLHLSTLWNLDSTVMPHPQEVITPPDTTDLYGGPVNRRRTSPLQITHLRHNPFSLLLEGVFDSLERGDAPILADAYKMALLSEQGIGTHRKQIANPVLVRRPEEMRFFNRLRDNGVSNLTSRIITNDGAFSDVNPSSVGIDNVVVEEYPKL</sequence>
<keyword evidence="2" id="KW-1185">Reference proteome</keyword>
<protein>
    <submittedName>
        <fullName evidence="1">Uncharacterized protein</fullName>
    </submittedName>
</protein>
<dbReference type="AlphaFoldDB" id="A0ABD5WNK9"/>
<accession>A0ABD5WNK9</accession>